<keyword evidence="17" id="KW-1185">Reference proteome</keyword>
<evidence type="ECO:0000256" key="3">
    <source>
        <dbReference type="ARBA" id="ARBA00007588"/>
    </source>
</evidence>
<dbReference type="Pfam" id="PF13434">
    <property type="entry name" value="Lys_Orn_oxgnase"/>
    <property type="match status" value="1"/>
</dbReference>
<organism evidence="16 17">
    <name type="scientific">Kribbella ginsengisoli</name>
    <dbReference type="NCBI Taxonomy" id="363865"/>
    <lineage>
        <taxon>Bacteria</taxon>
        <taxon>Bacillati</taxon>
        <taxon>Actinomycetota</taxon>
        <taxon>Actinomycetes</taxon>
        <taxon>Propionibacteriales</taxon>
        <taxon>Kribbellaceae</taxon>
        <taxon>Kribbella</taxon>
    </lineage>
</organism>
<evidence type="ECO:0000256" key="10">
    <source>
        <dbReference type="ARBA" id="ARBA00023033"/>
    </source>
</evidence>
<protein>
    <recommendedName>
        <fullName evidence="5">L-lysine N6-monooxygenase MbtG</fullName>
        <ecNumber evidence="4">1.14.13.59</ecNumber>
    </recommendedName>
    <alternativeName>
        <fullName evidence="14">Lysine 6-N-hydroxylase</fullName>
    </alternativeName>
    <alternativeName>
        <fullName evidence="13">Lysine N6-hydroxylase</fullName>
    </alternativeName>
    <alternativeName>
        <fullName evidence="11">Lysine-N-oxygenase</fullName>
    </alternativeName>
    <alternativeName>
        <fullName evidence="12">Mycobactin synthase protein G</fullName>
    </alternativeName>
</protein>
<comment type="similarity">
    <text evidence="3">Belongs to the lysine N(6)-hydroxylase/L-ornithine N(5)-oxygenase family.</text>
</comment>
<dbReference type="Gene3D" id="3.50.50.60">
    <property type="entry name" value="FAD/NAD(P)-binding domain"/>
    <property type="match status" value="1"/>
</dbReference>
<evidence type="ECO:0000256" key="8">
    <source>
        <dbReference type="ARBA" id="ARBA00022857"/>
    </source>
</evidence>
<evidence type="ECO:0000256" key="15">
    <source>
        <dbReference type="ARBA" id="ARBA00048407"/>
    </source>
</evidence>
<evidence type="ECO:0000256" key="12">
    <source>
        <dbReference type="ARBA" id="ARBA00031158"/>
    </source>
</evidence>
<comment type="pathway">
    <text evidence="2">Siderophore biosynthesis.</text>
</comment>
<evidence type="ECO:0000313" key="16">
    <source>
        <dbReference type="EMBL" id="GAA3580606.1"/>
    </source>
</evidence>
<evidence type="ECO:0000256" key="1">
    <source>
        <dbReference type="ARBA" id="ARBA00001974"/>
    </source>
</evidence>
<gene>
    <name evidence="16" type="ORF">GCM10022235_58650</name>
</gene>
<evidence type="ECO:0000313" key="17">
    <source>
        <dbReference type="Proteomes" id="UP001501222"/>
    </source>
</evidence>
<dbReference type="PANTHER" id="PTHR42802:SF1">
    <property type="entry name" value="L-ORNITHINE N(5)-MONOOXYGENASE"/>
    <property type="match status" value="1"/>
</dbReference>
<evidence type="ECO:0000256" key="9">
    <source>
        <dbReference type="ARBA" id="ARBA00023002"/>
    </source>
</evidence>
<proteinExistence type="inferred from homology"/>
<evidence type="ECO:0000256" key="14">
    <source>
        <dbReference type="ARBA" id="ARBA00032738"/>
    </source>
</evidence>
<evidence type="ECO:0000256" key="5">
    <source>
        <dbReference type="ARBA" id="ARBA00016406"/>
    </source>
</evidence>
<keyword evidence="10 16" id="KW-0503">Monooxygenase</keyword>
<dbReference type="EMBL" id="BAABAA010000008">
    <property type="protein sequence ID" value="GAA3580606.1"/>
    <property type="molecule type" value="Genomic_DNA"/>
</dbReference>
<comment type="caution">
    <text evidence="16">The sequence shown here is derived from an EMBL/GenBank/DDBJ whole genome shotgun (WGS) entry which is preliminary data.</text>
</comment>
<dbReference type="Proteomes" id="UP001501222">
    <property type="component" value="Unassembled WGS sequence"/>
</dbReference>
<keyword evidence="7" id="KW-0274">FAD</keyword>
<dbReference type="GO" id="GO:0004497">
    <property type="term" value="F:monooxygenase activity"/>
    <property type="evidence" value="ECO:0007669"/>
    <property type="project" value="UniProtKB-KW"/>
</dbReference>
<dbReference type="RefSeq" id="WP_344845906.1">
    <property type="nucleotide sequence ID" value="NZ_BAABAA010000008.1"/>
</dbReference>
<dbReference type="InterPro" id="IPR025700">
    <property type="entry name" value="Lys/Orn_oxygenase"/>
</dbReference>
<evidence type="ECO:0000256" key="13">
    <source>
        <dbReference type="ARBA" id="ARBA00032493"/>
    </source>
</evidence>
<dbReference type="InterPro" id="IPR036188">
    <property type="entry name" value="FAD/NAD-bd_sf"/>
</dbReference>
<comment type="catalytic activity">
    <reaction evidence="15">
        <text>L-lysine + NADPH + O2 = N(6)-hydroxy-L-lysine + NADP(+) + H2O</text>
        <dbReference type="Rhea" id="RHEA:23228"/>
        <dbReference type="ChEBI" id="CHEBI:15377"/>
        <dbReference type="ChEBI" id="CHEBI:15379"/>
        <dbReference type="ChEBI" id="CHEBI:32551"/>
        <dbReference type="ChEBI" id="CHEBI:57783"/>
        <dbReference type="ChEBI" id="CHEBI:57820"/>
        <dbReference type="ChEBI" id="CHEBI:58349"/>
        <dbReference type="EC" id="1.14.13.59"/>
    </reaction>
</comment>
<keyword evidence="8" id="KW-0521">NADP</keyword>
<name>A0ABP6YBQ0_9ACTN</name>
<evidence type="ECO:0000256" key="6">
    <source>
        <dbReference type="ARBA" id="ARBA00022630"/>
    </source>
</evidence>
<dbReference type="SUPFAM" id="SSF51905">
    <property type="entry name" value="FAD/NAD(P)-binding domain"/>
    <property type="match status" value="2"/>
</dbReference>
<keyword evidence="6" id="KW-0285">Flavoprotein</keyword>
<evidence type="ECO:0000256" key="11">
    <source>
        <dbReference type="ARBA" id="ARBA00029939"/>
    </source>
</evidence>
<dbReference type="PANTHER" id="PTHR42802">
    <property type="entry name" value="MONOOXYGENASE"/>
    <property type="match status" value="1"/>
</dbReference>
<evidence type="ECO:0000256" key="2">
    <source>
        <dbReference type="ARBA" id="ARBA00004924"/>
    </source>
</evidence>
<evidence type="ECO:0000256" key="4">
    <source>
        <dbReference type="ARBA" id="ARBA00013076"/>
    </source>
</evidence>
<accession>A0ABP6YBQ0</accession>
<dbReference type="EC" id="1.14.13.59" evidence="4"/>
<comment type="cofactor">
    <cofactor evidence="1">
        <name>FAD</name>
        <dbReference type="ChEBI" id="CHEBI:57692"/>
    </cofactor>
</comment>
<evidence type="ECO:0000256" key="7">
    <source>
        <dbReference type="ARBA" id="ARBA00022827"/>
    </source>
</evidence>
<keyword evidence="9" id="KW-0560">Oxidoreductase</keyword>
<sequence length="445" mass="49315">MTVEADYDLVGVGIGPFNLGLAALTSDVADLRTAFFDEHHEFSWHPGIMVDGATLQVPALADLVSLVHPTSRWSFVNYLHCHDRLYAYSFWGSGNPLRVEYDDYCHWVARSLPSCRFESRVEAFCWDDDLAAFAIDVVCADGRHEVVTSRHVVVGIGTEPVMPQAMSSGQSRVFHSSDYIYRQADLASYRDISVVGSGQSGAEVFLDLLGRQPRHGWRLRWITRSPEFIPLAYSKLGLERFTPDYTRFFYSLQQDVKDRILPGQWKRYNAIDDDTLAAIYNLLYERTAAGRSSNVELCPGHEVVSLTEDADGCELTCRQVLQESDVLLRTDCVVAATGYKPRSPECMKPMIAKVELDSSDRFVVGLDHSLRLDAAVGGSVYVQNAEAHTHGLSAPDLGLGAYRNATIINAIVGRDVYRTPERSAFTVFAPPSSQVALSGQGTEAT</sequence>
<reference evidence="17" key="1">
    <citation type="journal article" date="2019" name="Int. J. Syst. Evol. Microbiol.">
        <title>The Global Catalogue of Microorganisms (GCM) 10K type strain sequencing project: providing services to taxonomists for standard genome sequencing and annotation.</title>
        <authorList>
            <consortium name="The Broad Institute Genomics Platform"/>
            <consortium name="The Broad Institute Genome Sequencing Center for Infectious Disease"/>
            <person name="Wu L."/>
            <person name="Ma J."/>
        </authorList>
    </citation>
    <scope>NUCLEOTIDE SEQUENCE [LARGE SCALE GENOMIC DNA]</scope>
    <source>
        <strain evidence="17">JCM 16928</strain>
    </source>
</reference>